<sequence length="101" mass="11024">MPIETTYSQAQSQLKRLMDRTVEDREIVVVRRPSGGDVALIAADELQSLIETAHLLRSPANARRLLTALARSGNETLPALSLDELSHRLDVPPAGQLRGNA</sequence>
<evidence type="ECO:0000313" key="2">
    <source>
        <dbReference type="Proteomes" id="UP001364695"/>
    </source>
</evidence>
<organism evidence="1 2">
    <name type="scientific">Amphibiibacter pelophylacis</name>
    <dbReference type="NCBI Taxonomy" id="1799477"/>
    <lineage>
        <taxon>Bacteria</taxon>
        <taxon>Pseudomonadati</taxon>
        <taxon>Pseudomonadota</taxon>
        <taxon>Betaproteobacteria</taxon>
        <taxon>Burkholderiales</taxon>
        <taxon>Sphaerotilaceae</taxon>
        <taxon>Amphibiibacter</taxon>
    </lineage>
</organism>
<comment type="caution">
    <text evidence="1">The sequence shown here is derived from an EMBL/GenBank/DDBJ whole genome shotgun (WGS) entry which is preliminary data.</text>
</comment>
<keyword evidence="2" id="KW-1185">Reference proteome</keyword>
<protein>
    <submittedName>
        <fullName evidence="1">Type II toxin-antitoxin system Phd/YefM family antitoxin</fullName>
    </submittedName>
</protein>
<reference evidence="1" key="1">
    <citation type="submission" date="2023-10" db="EMBL/GenBank/DDBJ databases">
        <title>Amphibacter perezi, gen. nov., sp. nov. a novel taxa of the family Comamonadaceae, class Betaproteobacteria isolated from the skin microbiota of Pelophylax perezi from different populations.</title>
        <authorList>
            <person name="Costa S."/>
            <person name="Proenca D.N."/>
            <person name="Lopes I."/>
            <person name="Morais P.V."/>
        </authorList>
    </citation>
    <scope>NUCLEOTIDE SEQUENCE</scope>
    <source>
        <strain evidence="1">SL12-8</strain>
    </source>
</reference>
<name>A0ACC6P3M4_9BURK</name>
<dbReference type="Proteomes" id="UP001364695">
    <property type="component" value="Unassembled WGS sequence"/>
</dbReference>
<gene>
    <name evidence="1" type="ORF">RV045_10270</name>
</gene>
<evidence type="ECO:0000313" key="1">
    <source>
        <dbReference type="EMBL" id="MEJ7138806.1"/>
    </source>
</evidence>
<proteinExistence type="predicted"/>
<dbReference type="EMBL" id="JAWDIE010000015">
    <property type="protein sequence ID" value="MEJ7138806.1"/>
    <property type="molecule type" value="Genomic_DNA"/>
</dbReference>
<accession>A0ACC6P3M4</accession>